<dbReference type="SUPFAM" id="SSF48208">
    <property type="entry name" value="Six-hairpin glycosidases"/>
    <property type="match status" value="1"/>
</dbReference>
<dbReference type="STRING" id="483216.BACEGG_03701"/>
<keyword evidence="5" id="KW-0378">Hydrolase</keyword>
<dbReference type="RefSeq" id="WP_004292326.1">
    <property type="nucleotide sequence ID" value="NZ_CP069794.1"/>
</dbReference>
<proteinExistence type="predicted"/>
<dbReference type="GO" id="GO:0005975">
    <property type="term" value="P:carbohydrate metabolic process"/>
    <property type="evidence" value="ECO:0007669"/>
    <property type="project" value="InterPro"/>
</dbReference>
<sequence length="852" mass="97517">MKTRYMRVLLGILLSIVSFAPVKGNVTNVDFAPAHWIWYPSGRVLQNTFVLFRKEFNLEKQPKQAIGWILADSRYQLFVNGHRVQWGPAPHDPRWPEADPVDVTSLLKEGKNVIACQVLFYGMGEGTWAMGKPGLIMNLDVDGEKIVTDNTWKSFLADSWKPGQYKRSFLRTLQECFDANNFPYGWDTADFQENADWIPASESQASAAKPSICAGFAEYQWEIYGNQSTTDIRQRSIPMMKENNVSVDKLVETAWVTWKRPCEEYFDMLVPNAYEAEWADLAHKKSNDAWEVKDSLGKAAILTFDFKEQSVGWPYFTIDAPEGTIVELLVHEAHQPGGPVLLNSHFNAWSRFVCKEGINHFETFDFESLRWLQLHIRNNSRSVTVSNVGMRRRQYNFPVVPQIHMKDGKLQRLMDAAVNTLYNSAQETVVDGMARERQQYSGDGSHQLHALYQAFGESRLPKRFIHTFSQGMTLDGYFLDCWPAFDRLARIIERQMQLTDWGPILDHGVGFCFENYHYYQYTGDLDGLKESYPRLLRFFDYLKELRGNDKLLPVENIGIPSVWIDHQAFRQQKHKQCAFNLYVSAMCTRALLPLCNAFGDVNKSREVKEFGDSLLKETVAAFWSSDQKAFVDNLPWVSEDQGQTYYSDRTLALAILFDMCPNDDDTACVRLLADKNKIGVSYPCNAIWAMWALAKANRMDIILKDMRELWATMPSVTINNTIQEFWQTEPDSWSQWSHCAVGPLIILYQGIAGIRPLKPGYEECMISPQLGDLTDVELEVQTPAGGIHFKTEGKYGKRTLLLDIPAGIKAVLNLDSRENVKLKPLISNDSVKGKKQYELIGGKTYKLNLKYM</sequence>
<dbReference type="PANTHER" id="PTHR34987:SF2">
    <property type="entry name" value="B, PUTATIVE (AFU_ORTHOLOGUE AFUA_7G05040)-RELATED"/>
    <property type="match status" value="1"/>
</dbReference>
<dbReference type="OrthoDB" id="9815108at2"/>
<reference evidence="5 6" key="1">
    <citation type="submission" date="2018-06" db="EMBL/GenBank/DDBJ databases">
        <authorList>
            <consortium name="Pathogen Informatics"/>
            <person name="Doyle S."/>
        </authorList>
    </citation>
    <scope>NUCLEOTIDE SEQUENCE [LARGE SCALE GENOMIC DNA]</scope>
    <source>
        <strain evidence="5 6">NCTC11155</strain>
    </source>
</reference>
<dbReference type="PANTHER" id="PTHR34987">
    <property type="entry name" value="C, PUTATIVE (AFU_ORTHOLOGUE AFUA_3G02880)-RELATED"/>
    <property type="match status" value="1"/>
</dbReference>
<keyword evidence="1" id="KW-0732">Signal</keyword>
<dbReference type="AlphaFoldDB" id="A0A380ZA84"/>
<dbReference type="InterPro" id="IPR035396">
    <property type="entry name" value="Bac_rhamnosid6H"/>
</dbReference>
<dbReference type="GO" id="GO:0016787">
    <property type="term" value="F:hydrolase activity"/>
    <property type="evidence" value="ECO:0007669"/>
    <property type="project" value="UniProtKB-KW"/>
</dbReference>
<name>A0A380ZA84_9BACE</name>
<dbReference type="InterPro" id="IPR008928">
    <property type="entry name" value="6-hairpin_glycosidase_sf"/>
</dbReference>
<dbReference type="Gene3D" id="2.60.420.10">
    <property type="entry name" value="Maltose phosphorylase, domain 3"/>
    <property type="match status" value="1"/>
</dbReference>
<feature type="chain" id="PRO_5016747329" evidence="1">
    <location>
        <begin position="21"/>
        <end position="852"/>
    </location>
</feature>
<dbReference type="Pfam" id="PF17390">
    <property type="entry name" value="Bac_rhamnosid_C"/>
    <property type="match status" value="1"/>
</dbReference>
<dbReference type="InterPro" id="IPR013737">
    <property type="entry name" value="Bac_rhamnosid_N"/>
</dbReference>
<dbReference type="Proteomes" id="UP000254424">
    <property type="component" value="Unassembled WGS sequence"/>
</dbReference>
<dbReference type="InterPro" id="IPR035398">
    <property type="entry name" value="Bac_rhamnosid_C"/>
</dbReference>
<dbReference type="InterPro" id="IPR012341">
    <property type="entry name" value="6hp_glycosidase-like_sf"/>
</dbReference>
<dbReference type="InterPro" id="IPR008979">
    <property type="entry name" value="Galactose-bd-like_sf"/>
</dbReference>
<organism evidence="5 6">
    <name type="scientific">Bacteroides eggerthii</name>
    <dbReference type="NCBI Taxonomy" id="28111"/>
    <lineage>
        <taxon>Bacteria</taxon>
        <taxon>Pseudomonadati</taxon>
        <taxon>Bacteroidota</taxon>
        <taxon>Bacteroidia</taxon>
        <taxon>Bacteroidales</taxon>
        <taxon>Bacteroidaceae</taxon>
        <taxon>Bacteroides</taxon>
    </lineage>
</organism>
<gene>
    <name evidence="5" type="ORF">NCTC11155_02989</name>
</gene>
<dbReference type="SUPFAM" id="SSF49785">
    <property type="entry name" value="Galactose-binding domain-like"/>
    <property type="match status" value="1"/>
</dbReference>
<feature type="domain" description="Alpha-L-rhamnosidase C-terminal" evidence="4">
    <location>
        <begin position="753"/>
        <end position="821"/>
    </location>
</feature>
<feature type="domain" description="Alpha-L-rhamnosidase six-hairpin glycosidase" evidence="3">
    <location>
        <begin position="406"/>
        <end position="743"/>
    </location>
</feature>
<evidence type="ECO:0000259" key="3">
    <source>
        <dbReference type="Pfam" id="PF17389"/>
    </source>
</evidence>
<accession>A0A380ZA84</accession>
<evidence type="ECO:0000259" key="2">
    <source>
        <dbReference type="Pfam" id="PF08531"/>
    </source>
</evidence>
<dbReference type="Pfam" id="PF08531">
    <property type="entry name" value="Bac_rhamnosid_N"/>
    <property type="match status" value="1"/>
</dbReference>
<dbReference type="Pfam" id="PF17389">
    <property type="entry name" value="Bac_rhamnosid6H"/>
    <property type="match status" value="1"/>
</dbReference>
<feature type="domain" description="Bacterial alpha-L-rhamnosidase N-terminal" evidence="2">
    <location>
        <begin position="61"/>
        <end position="207"/>
    </location>
</feature>
<dbReference type="Gene3D" id="1.50.10.10">
    <property type="match status" value="1"/>
</dbReference>
<dbReference type="EMBL" id="UFSX01000002">
    <property type="protein sequence ID" value="SUV43591.1"/>
    <property type="molecule type" value="Genomic_DNA"/>
</dbReference>
<evidence type="ECO:0000313" key="5">
    <source>
        <dbReference type="EMBL" id="SUV43591.1"/>
    </source>
</evidence>
<dbReference type="Gene3D" id="2.60.120.260">
    <property type="entry name" value="Galactose-binding domain-like"/>
    <property type="match status" value="2"/>
</dbReference>
<evidence type="ECO:0000256" key="1">
    <source>
        <dbReference type="SAM" id="SignalP"/>
    </source>
</evidence>
<feature type="signal peptide" evidence="1">
    <location>
        <begin position="1"/>
        <end position="20"/>
    </location>
</feature>
<protein>
    <submittedName>
        <fullName evidence="5">Glycoside hydrolase</fullName>
    </submittedName>
</protein>
<evidence type="ECO:0000259" key="4">
    <source>
        <dbReference type="Pfam" id="PF17390"/>
    </source>
</evidence>
<evidence type="ECO:0000313" key="6">
    <source>
        <dbReference type="Proteomes" id="UP000254424"/>
    </source>
</evidence>